<reference evidence="2" key="1">
    <citation type="submission" date="2018-05" db="EMBL/GenBank/DDBJ databases">
        <authorList>
            <person name="Feng T."/>
        </authorList>
    </citation>
    <scope>NUCLEOTIDE SEQUENCE [LARGE SCALE GENOMIC DNA]</scope>
    <source>
        <strain evidence="2">S27</strain>
    </source>
</reference>
<dbReference type="AlphaFoldDB" id="A0A370N0Z2"/>
<keyword evidence="2" id="KW-1185">Reference proteome</keyword>
<comment type="caution">
    <text evidence="1">The sequence shown here is derived from an EMBL/GenBank/DDBJ whole genome shotgun (WGS) entry which is preliminary data.</text>
</comment>
<dbReference type="RefSeq" id="WP_115106279.1">
    <property type="nucleotide sequence ID" value="NZ_QHKS01000024.1"/>
</dbReference>
<dbReference type="Proteomes" id="UP000254875">
    <property type="component" value="Unassembled WGS sequence"/>
</dbReference>
<dbReference type="EMBL" id="QHKS01000024">
    <property type="protein sequence ID" value="RDJ99276.1"/>
    <property type="molecule type" value="Genomic_DNA"/>
</dbReference>
<protein>
    <recommendedName>
        <fullName evidence="3">Nuclear transport factor 2 family protein</fullName>
    </recommendedName>
</protein>
<gene>
    <name evidence="1" type="ORF">DLM46_29000</name>
</gene>
<evidence type="ECO:0000313" key="2">
    <source>
        <dbReference type="Proteomes" id="UP000254875"/>
    </source>
</evidence>
<evidence type="ECO:0000313" key="1">
    <source>
        <dbReference type="EMBL" id="RDJ99276.1"/>
    </source>
</evidence>
<organism evidence="1 2">
    <name type="scientific">Paraburkholderia lacunae</name>
    <dbReference type="NCBI Taxonomy" id="2211104"/>
    <lineage>
        <taxon>Bacteria</taxon>
        <taxon>Pseudomonadati</taxon>
        <taxon>Pseudomonadota</taxon>
        <taxon>Betaproteobacteria</taxon>
        <taxon>Burkholderiales</taxon>
        <taxon>Burkholderiaceae</taxon>
        <taxon>Paraburkholderia</taxon>
    </lineage>
</organism>
<sequence>MDSSESSAVSQAIACIDSFTDAFNARDLAGMDACLHFPHIILSGEQLVIWEHGGQLPASFFDDLERNTGWDRTVYLDKHAVLVSPRKVHLFVEYTRNRADGSVITLHKNLWVVTYDANRWGIKQRSY</sequence>
<accession>A0A370N0Z2</accession>
<evidence type="ECO:0008006" key="3">
    <source>
        <dbReference type="Google" id="ProtNLM"/>
    </source>
</evidence>
<name>A0A370N0Z2_9BURK</name>
<dbReference type="OrthoDB" id="6932986at2"/>
<proteinExistence type="predicted"/>